<dbReference type="Pfam" id="PF13479">
    <property type="entry name" value="AAA_24"/>
    <property type="match status" value="1"/>
</dbReference>
<dbReference type="eggNOG" id="COG0468">
    <property type="taxonomic scope" value="Bacteria"/>
</dbReference>
<dbReference type="AlphaFoldDB" id="D6SJV7"/>
<evidence type="ECO:0000313" key="3">
    <source>
        <dbReference type="EMBL" id="EFI36160.1"/>
    </source>
</evidence>
<comment type="caution">
    <text evidence="3">The sequence shown here is derived from an EMBL/GenBank/DDBJ whole genome shotgun (WGS) entry which is preliminary data.</text>
</comment>
<dbReference type="Proteomes" id="UP000005496">
    <property type="component" value="Unassembled WGS sequence"/>
</dbReference>
<evidence type="ECO:0000313" key="4">
    <source>
        <dbReference type="Proteomes" id="UP000005496"/>
    </source>
</evidence>
<dbReference type="RefSeq" id="WP_008869282.1">
    <property type="nucleotide sequence ID" value="NZ_ACJN02000001.1"/>
</dbReference>
<reference evidence="3" key="1">
    <citation type="submission" date="2010-05" db="EMBL/GenBank/DDBJ databases">
        <title>The draft genome of Desulfonatronospira thiodismutans ASO3-1.</title>
        <authorList>
            <consortium name="US DOE Joint Genome Institute (JGI-PGF)"/>
            <person name="Lucas S."/>
            <person name="Copeland A."/>
            <person name="Lapidus A."/>
            <person name="Cheng J.-F."/>
            <person name="Bruce D."/>
            <person name="Goodwin L."/>
            <person name="Pitluck S."/>
            <person name="Chertkov O."/>
            <person name="Brettin T."/>
            <person name="Detter J.C."/>
            <person name="Han C."/>
            <person name="Land M.L."/>
            <person name="Hauser L."/>
            <person name="Kyrpides N."/>
            <person name="Mikhailova N."/>
            <person name="Muyzer G."/>
            <person name="Woyke T."/>
        </authorList>
    </citation>
    <scope>NUCLEOTIDE SEQUENCE [LARGE SCALE GENOMIC DNA]</scope>
    <source>
        <strain evidence="3">ASO3-1</strain>
    </source>
</reference>
<dbReference type="InterPro" id="IPR027417">
    <property type="entry name" value="P-loop_NTPase"/>
</dbReference>
<proteinExistence type="predicted"/>
<dbReference type="InterPro" id="IPR003593">
    <property type="entry name" value="AAA+_ATPase"/>
</dbReference>
<protein>
    <submittedName>
        <fullName evidence="3">AAA ATPase</fullName>
    </submittedName>
</protein>
<gene>
    <name evidence="3" type="ORF">Dthio_PD3616</name>
</gene>
<sequence length="362" mass="40258">MFKKAERKQSKLRLGLIGPSGSGKTYSSLLIAQGLGGRIALLDTERGSGSLYADLCEYDVAELTPPFSPERYTQAIKEAERTGYEVLIIDSLSHAWSGEGGILEFVDRASQAQKNNFAAWREASPKHNALVDSILGANLHVIITMRSKTAWDVVKDERTGKTRPVKIGLAPVQRDGLEYEFTCVLELSVDGHIATASKDRTGLFDGQYFLPSKDTGQILKEWLQGGRPDNGNKENKPAEPKIDSEVEAEPVADPAPASRKKSQDVFTKKKQRQEDRPPQPLTPEDNGVTVASLVNTMRELGLSDKLDLYEAYLLGKYGNDLRKLTKDQVNEQYHNLCRCKRDQELFQRFVTFLDGLKAKQAA</sequence>
<feature type="region of interest" description="Disordered" evidence="1">
    <location>
        <begin position="223"/>
        <end position="288"/>
    </location>
</feature>
<feature type="compositionally biased region" description="Basic and acidic residues" evidence="1">
    <location>
        <begin position="261"/>
        <end position="277"/>
    </location>
</feature>
<dbReference type="Gene3D" id="3.40.50.300">
    <property type="entry name" value="P-loop containing nucleotide triphosphate hydrolases"/>
    <property type="match status" value="1"/>
</dbReference>
<keyword evidence="4" id="KW-1185">Reference proteome</keyword>
<dbReference type="SMART" id="SM00382">
    <property type="entry name" value="AAA"/>
    <property type="match status" value="1"/>
</dbReference>
<name>D6SJV7_9BACT</name>
<feature type="domain" description="AAA+ ATPase" evidence="2">
    <location>
        <begin position="10"/>
        <end position="191"/>
    </location>
</feature>
<evidence type="ECO:0000259" key="2">
    <source>
        <dbReference type="SMART" id="SM00382"/>
    </source>
</evidence>
<dbReference type="SUPFAM" id="SSF52540">
    <property type="entry name" value="P-loop containing nucleoside triphosphate hydrolases"/>
    <property type="match status" value="1"/>
</dbReference>
<evidence type="ECO:0000256" key="1">
    <source>
        <dbReference type="SAM" id="MobiDB-lite"/>
    </source>
</evidence>
<dbReference type="EMBL" id="ACJN02000001">
    <property type="protein sequence ID" value="EFI36160.1"/>
    <property type="molecule type" value="Genomic_DNA"/>
</dbReference>
<accession>D6SJV7</accession>
<feature type="compositionally biased region" description="Basic and acidic residues" evidence="1">
    <location>
        <begin position="230"/>
        <end position="244"/>
    </location>
</feature>
<organism evidence="3 4">
    <name type="scientific">Desulfonatronospira thiodismutans ASO3-1</name>
    <dbReference type="NCBI Taxonomy" id="555779"/>
    <lineage>
        <taxon>Bacteria</taxon>
        <taxon>Pseudomonadati</taxon>
        <taxon>Thermodesulfobacteriota</taxon>
        <taxon>Desulfovibrionia</taxon>
        <taxon>Desulfovibrionales</taxon>
        <taxon>Desulfonatronovibrionaceae</taxon>
        <taxon>Desulfonatronospira</taxon>
    </lineage>
</organism>